<dbReference type="RefSeq" id="WP_149867048.1">
    <property type="nucleotide sequence ID" value="NZ_LNAL01000005.1"/>
</dbReference>
<dbReference type="Proteomes" id="UP000054223">
    <property type="component" value="Unassembled WGS sequence"/>
</dbReference>
<reference evidence="1 2" key="1">
    <citation type="submission" date="2015-11" db="EMBL/GenBank/DDBJ databases">
        <title>Solirubrum puertoriconensis gen. nov. an environmental bacteria isolated in Puerto Rico.</title>
        <authorList>
            <person name="Cuebas-Irizarry M.F."/>
            <person name="Montalvo-Rodriguez R."/>
        </authorList>
    </citation>
    <scope>NUCLEOTIDE SEQUENCE [LARGE SCALE GENOMIC DNA]</scope>
    <source>
        <strain evidence="1 2">MC1A</strain>
    </source>
</reference>
<dbReference type="AlphaFoldDB" id="A0A9X0L5Y0"/>
<evidence type="ECO:0000313" key="2">
    <source>
        <dbReference type="Proteomes" id="UP000054223"/>
    </source>
</evidence>
<dbReference type="EMBL" id="LNAL01000005">
    <property type="protein sequence ID" value="KUG09187.1"/>
    <property type="molecule type" value="Genomic_DNA"/>
</dbReference>
<evidence type="ECO:0000313" key="1">
    <source>
        <dbReference type="EMBL" id="KUG09187.1"/>
    </source>
</evidence>
<dbReference type="InterPro" id="IPR053842">
    <property type="entry name" value="NikA-like"/>
</dbReference>
<name>A0A9X0L5Y0_SOLP1</name>
<accession>A0A9X0L5Y0</accession>
<dbReference type="OrthoDB" id="884463at2"/>
<sequence>MEQAPENSRPRVTKSAPVLRFRVSEHERLLIETKASQAGLKLSDFLRDCALDKPVRETVPLEVVRGVIGVGNSLNQLARLAREGKLGAVEEQELLERLEELKKLLR</sequence>
<proteinExistence type="predicted"/>
<protein>
    <recommendedName>
        <fullName evidence="3">Mobilization protein</fullName>
    </recommendedName>
</protein>
<dbReference type="Pfam" id="PF21983">
    <property type="entry name" value="NikA-like"/>
    <property type="match status" value="1"/>
</dbReference>
<gene>
    <name evidence="1" type="ORF">ASU33_20460</name>
</gene>
<keyword evidence="2" id="KW-1185">Reference proteome</keyword>
<comment type="caution">
    <text evidence="1">The sequence shown here is derived from an EMBL/GenBank/DDBJ whole genome shotgun (WGS) entry which is preliminary data.</text>
</comment>
<evidence type="ECO:0008006" key="3">
    <source>
        <dbReference type="Google" id="ProtNLM"/>
    </source>
</evidence>
<organism evidence="1 2">
    <name type="scientific">Solirubrum puertoriconensis</name>
    <dbReference type="NCBI Taxonomy" id="1751427"/>
    <lineage>
        <taxon>Bacteria</taxon>
        <taxon>Pseudomonadati</taxon>
        <taxon>Bacteroidota</taxon>
        <taxon>Cytophagia</taxon>
        <taxon>Cytophagales</taxon>
    </lineage>
</organism>